<dbReference type="Pfam" id="PF00838">
    <property type="entry name" value="TCTP"/>
    <property type="match status" value="1"/>
</dbReference>
<dbReference type="OrthoDB" id="10248936at2759"/>
<dbReference type="PROSITE" id="PS01003">
    <property type="entry name" value="TCTP_2"/>
    <property type="match status" value="1"/>
</dbReference>
<dbReference type="InterPro" id="IPR034737">
    <property type="entry name" value="TCTP"/>
</dbReference>
<dbReference type="FunFam" id="2.170.150.10:FF:000002">
    <property type="entry name" value="Translationally-controlled tumor protein homolog"/>
    <property type="match status" value="1"/>
</dbReference>
<dbReference type="PANTHER" id="PTHR11991">
    <property type="entry name" value="TRANSLATIONALLY CONTROLLED TUMOR PROTEIN-RELATED"/>
    <property type="match status" value="1"/>
</dbReference>
<organism evidence="4 5">
    <name type="scientific">Synchytrium microbalum</name>
    <dbReference type="NCBI Taxonomy" id="1806994"/>
    <lineage>
        <taxon>Eukaryota</taxon>
        <taxon>Fungi</taxon>
        <taxon>Fungi incertae sedis</taxon>
        <taxon>Chytridiomycota</taxon>
        <taxon>Chytridiomycota incertae sedis</taxon>
        <taxon>Chytridiomycetes</taxon>
        <taxon>Synchytriales</taxon>
        <taxon>Synchytriaceae</taxon>
        <taxon>Synchytrium</taxon>
    </lineage>
</organism>
<dbReference type="EMBL" id="QEAO01000004">
    <property type="protein sequence ID" value="TPX36715.1"/>
    <property type="molecule type" value="Genomic_DNA"/>
</dbReference>
<evidence type="ECO:0000259" key="3">
    <source>
        <dbReference type="PROSITE" id="PS51797"/>
    </source>
</evidence>
<accession>A0A507CGG7</accession>
<protein>
    <recommendedName>
        <fullName evidence="1">Translationally-controlled tumor protein homolog</fullName>
    </recommendedName>
</protein>
<evidence type="ECO:0000256" key="1">
    <source>
        <dbReference type="ARBA" id="ARBA00014759"/>
    </source>
</evidence>
<dbReference type="PROSITE" id="PS51797">
    <property type="entry name" value="TCTP_3"/>
    <property type="match status" value="1"/>
</dbReference>
<dbReference type="GeneID" id="42002488"/>
<dbReference type="PANTHER" id="PTHR11991:SF0">
    <property type="entry name" value="TRANSLATIONALLY-CONTROLLED TUMOR PROTEIN"/>
    <property type="match status" value="1"/>
</dbReference>
<evidence type="ECO:0000313" key="5">
    <source>
        <dbReference type="Proteomes" id="UP000319731"/>
    </source>
</evidence>
<dbReference type="RefSeq" id="XP_031026929.1">
    <property type="nucleotide sequence ID" value="XM_031167191.1"/>
</dbReference>
<dbReference type="STRING" id="1806994.A0A507CGG7"/>
<comment type="similarity">
    <text evidence="2">Belongs to the TCTP family.</text>
</comment>
<name>A0A507CGG7_9FUNG</name>
<reference evidence="4 5" key="1">
    <citation type="journal article" date="2019" name="Sci. Rep.">
        <title>Comparative genomics of chytrid fungi reveal insights into the obligate biotrophic and pathogenic lifestyle of Synchytrium endobioticum.</title>
        <authorList>
            <person name="van de Vossenberg B.T.L.H."/>
            <person name="Warris S."/>
            <person name="Nguyen H.D.T."/>
            <person name="van Gent-Pelzer M.P.E."/>
            <person name="Joly D.L."/>
            <person name="van de Geest H.C."/>
            <person name="Bonants P.J.M."/>
            <person name="Smith D.S."/>
            <person name="Levesque C.A."/>
            <person name="van der Lee T.A.J."/>
        </authorList>
    </citation>
    <scope>NUCLEOTIDE SEQUENCE [LARGE SCALE GENOMIC DNA]</scope>
    <source>
        <strain evidence="4 5">JEL517</strain>
    </source>
</reference>
<feature type="domain" description="TCTP" evidence="3">
    <location>
        <begin position="1"/>
        <end position="170"/>
    </location>
</feature>
<proteinExistence type="inferred from homology"/>
<dbReference type="InterPro" id="IPR018105">
    <property type="entry name" value="Translational_control_tumour_p"/>
</dbReference>
<dbReference type="SUPFAM" id="SSF51316">
    <property type="entry name" value="Mss4-like"/>
    <property type="match status" value="1"/>
</dbReference>
<evidence type="ECO:0000313" key="4">
    <source>
        <dbReference type="EMBL" id="TPX36715.1"/>
    </source>
</evidence>
<evidence type="ECO:0000256" key="2">
    <source>
        <dbReference type="PROSITE-ProRule" id="PRU01133"/>
    </source>
</evidence>
<dbReference type="GO" id="GO:0005737">
    <property type="term" value="C:cytoplasm"/>
    <property type="evidence" value="ECO:0007669"/>
    <property type="project" value="TreeGrafter"/>
</dbReference>
<dbReference type="InterPro" id="IPR011057">
    <property type="entry name" value="Mss4-like_sf"/>
</dbReference>
<dbReference type="Proteomes" id="UP000319731">
    <property type="component" value="Unassembled WGS sequence"/>
</dbReference>
<dbReference type="PROSITE" id="PS01002">
    <property type="entry name" value="TCTP_1"/>
    <property type="match status" value="1"/>
</dbReference>
<dbReference type="AlphaFoldDB" id="A0A507CGG7"/>
<dbReference type="Gene3D" id="2.170.150.10">
    <property type="entry name" value="Metal Binding Protein, Guanine Nucleotide Exchange Factor, Chain A"/>
    <property type="match status" value="1"/>
</dbReference>
<dbReference type="GO" id="GO:0005509">
    <property type="term" value="F:calcium ion binding"/>
    <property type="evidence" value="ECO:0007669"/>
    <property type="project" value="TreeGrafter"/>
</dbReference>
<gene>
    <name evidence="4" type="ORF">SmJEL517_g01263</name>
</gene>
<dbReference type="InterPro" id="IPR011323">
    <property type="entry name" value="Mss4/transl-control_tumour"/>
</dbReference>
<comment type="caution">
    <text evidence="4">The sequence shown here is derived from an EMBL/GenBank/DDBJ whole genome shotgun (WGS) entry which is preliminary data.</text>
</comment>
<sequence>MLLYKDVISEDEMFTDAVAVIEKDDIVYEVDCKMISIGGDDNFDIGANASAEGEDADAGADSNATTVNNVVFANRLATTSFDKKSYTVYMKGYMKSLSEKLSKTNPERVPEFKSKAATFFKKVLENFGDYEFYTGETMNPDGMVALLNYREDGVTPYLTFWKDGLKTEKLSTVMGYAAHGPLLPVNQETYITLLMDESISGLDCWGLRGLPENKPQGLIITATSGGVSLSLVPTSEILSTLDNL</sequence>
<dbReference type="PRINTS" id="PR01653">
    <property type="entry name" value="TCTPROTEIN"/>
</dbReference>
<dbReference type="InterPro" id="IPR018103">
    <property type="entry name" value="Translation_control_tumour_CS"/>
</dbReference>
<keyword evidence="5" id="KW-1185">Reference proteome</keyword>